<keyword evidence="9" id="KW-1185">Reference proteome</keyword>
<dbReference type="Pfam" id="PF17917">
    <property type="entry name" value="RT_RNaseH"/>
    <property type="match status" value="1"/>
</dbReference>
<evidence type="ECO:0000256" key="4">
    <source>
        <dbReference type="ARBA" id="ARBA00022759"/>
    </source>
</evidence>
<evidence type="ECO:0000256" key="2">
    <source>
        <dbReference type="ARBA" id="ARBA00022695"/>
    </source>
</evidence>
<dbReference type="GO" id="GO:0003964">
    <property type="term" value="F:RNA-directed DNA polymerase activity"/>
    <property type="evidence" value="ECO:0007669"/>
    <property type="project" value="UniProtKB-KW"/>
</dbReference>
<evidence type="ECO:0000256" key="1">
    <source>
        <dbReference type="ARBA" id="ARBA00022679"/>
    </source>
</evidence>
<evidence type="ECO:0000256" key="5">
    <source>
        <dbReference type="ARBA" id="ARBA00022801"/>
    </source>
</evidence>
<dbReference type="InterPro" id="IPR041373">
    <property type="entry name" value="RT_RNaseH"/>
</dbReference>
<reference evidence="8" key="1">
    <citation type="submission" date="2019-08" db="EMBL/GenBank/DDBJ databases">
        <title>The genome of the North American firefly Photinus pyralis.</title>
        <authorList>
            <consortium name="Photinus pyralis genome working group"/>
            <person name="Fallon T.R."/>
            <person name="Sander Lower S.E."/>
            <person name="Weng J.-K."/>
        </authorList>
    </citation>
    <scope>NUCLEOTIDE SEQUENCE</scope>
    <source>
        <strain evidence="8">TRF0915ILg1</strain>
        <tissue evidence="8">Whole body</tissue>
    </source>
</reference>
<feature type="domain" description="Reverse transcriptase RNase H-like" evidence="7">
    <location>
        <begin position="7"/>
        <end position="68"/>
    </location>
</feature>
<keyword evidence="4" id="KW-0255">Endonuclease</keyword>
<dbReference type="PANTHER" id="PTHR37984:SF5">
    <property type="entry name" value="PROTEIN NYNRIN-LIKE"/>
    <property type="match status" value="1"/>
</dbReference>
<dbReference type="InterPro" id="IPR043502">
    <property type="entry name" value="DNA/RNA_pol_sf"/>
</dbReference>
<dbReference type="SUPFAM" id="SSF56672">
    <property type="entry name" value="DNA/RNA polymerases"/>
    <property type="match status" value="1"/>
</dbReference>
<evidence type="ECO:0000256" key="3">
    <source>
        <dbReference type="ARBA" id="ARBA00022722"/>
    </source>
</evidence>
<keyword evidence="3" id="KW-0540">Nuclease</keyword>
<sequence>RLKRIIMVCKEALSIFWAVSELYEYLAGRKFEIATDHKSLQTLLGEHRGLPKMALGRLQIWSLSLSGFDYSIRYIKEAEMP</sequence>
<keyword evidence="6" id="KW-0695">RNA-directed DNA polymerase</keyword>
<dbReference type="GO" id="GO:0004519">
    <property type="term" value="F:endonuclease activity"/>
    <property type="evidence" value="ECO:0007669"/>
    <property type="project" value="UniProtKB-KW"/>
</dbReference>
<dbReference type="PANTHER" id="PTHR37984">
    <property type="entry name" value="PROTEIN CBG26694"/>
    <property type="match status" value="1"/>
</dbReference>
<keyword evidence="2" id="KW-0548">Nucleotidyltransferase</keyword>
<evidence type="ECO:0000256" key="6">
    <source>
        <dbReference type="ARBA" id="ARBA00022918"/>
    </source>
</evidence>
<dbReference type="AlphaFoldDB" id="A0A8K0CTY4"/>
<evidence type="ECO:0000313" key="8">
    <source>
        <dbReference type="EMBL" id="KAF2893600.1"/>
    </source>
</evidence>
<keyword evidence="1" id="KW-0808">Transferase</keyword>
<comment type="caution">
    <text evidence="8">The sequence shown here is derived from an EMBL/GenBank/DDBJ whole genome shotgun (WGS) entry which is preliminary data.</text>
</comment>
<gene>
    <name evidence="8" type="ORF">ILUMI_12571</name>
</gene>
<keyword evidence="5" id="KW-0378">Hydrolase</keyword>
<evidence type="ECO:0000313" key="9">
    <source>
        <dbReference type="Proteomes" id="UP000801492"/>
    </source>
</evidence>
<dbReference type="Proteomes" id="UP000801492">
    <property type="component" value="Unassembled WGS sequence"/>
</dbReference>
<dbReference type="InterPro" id="IPR050951">
    <property type="entry name" value="Retrovirus_Pol_polyprotein"/>
</dbReference>
<feature type="non-terminal residue" evidence="8">
    <location>
        <position position="1"/>
    </location>
</feature>
<dbReference type="OrthoDB" id="6763201at2759"/>
<accession>A0A8K0CTY4</accession>
<dbReference type="EMBL" id="VTPC01007848">
    <property type="protein sequence ID" value="KAF2893600.1"/>
    <property type="molecule type" value="Genomic_DNA"/>
</dbReference>
<protein>
    <recommendedName>
        <fullName evidence="7">Reverse transcriptase RNase H-like domain-containing protein</fullName>
    </recommendedName>
</protein>
<proteinExistence type="predicted"/>
<dbReference type="GO" id="GO:0016787">
    <property type="term" value="F:hydrolase activity"/>
    <property type="evidence" value="ECO:0007669"/>
    <property type="project" value="UniProtKB-KW"/>
</dbReference>
<evidence type="ECO:0000259" key="7">
    <source>
        <dbReference type="Pfam" id="PF17917"/>
    </source>
</evidence>
<name>A0A8K0CTY4_IGNLU</name>
<organism evidence="8 9">
    <name type="scientific">Ignelater luminosus</name>
    <name type="common">Cucubano</name>
    <name type="synonym">Pyrophorus luminosus</name>
    <dbReference type="NCBI Taxonomy" id="2038154"/>
    <lineage>
        <taxon>Eukaryota</taxon>
        <taxon>Metazoa</taxon>
        <taxon>Ecdysozoa</taxon>
        <taxon>Arthropoda</taxon>
        <taxon>Hexapoda</taxon>
        <taxon>Insecta</taxon>
        <taxon>Pterygota</taxon>
        <taxon>Neoptera</taxon>
        <taxon>Endopterygota</taxon>
        <taxon>Coleoptera</taxon>
        <taxon>Polyphaga</taxon>
        <taxon>Elateriformia</taxon>
        <taxon>Elateroidea</taxon>
        <taxon>Elateridae</taxon>
        <taxon>Agrypninae</taxon>
        <taxon>Pyrophorini</taxon>
        <taxon>Ignelater</taxon>
    </lineage>
</organism>